<gene>
    <name evidence="2" type="ORF">CDAR_37921</name>
</gene>
<reference evidence="2 3" key="1">
    <citation type="submission" date="2021-06" db="EMBL/GenBank/DDBJ databases">
        <title>Caerostris darwini draft genome.</title>
        <authorList>
            <person name="Kono N."/>
            <person name="Arakawa K."/>
        </authorList>
    </citation>
    <scope>NUCLEOTIDE SEQUENCE [LARGE SCALE GENOMIC DNA]</scope>
</reference>
<feature type="region of interest" description="Disordered" evidence="1">
    <location>
        <begin position="1"/>
        <end position="31"/>
    </location>
</feature>
<comment type="caution">
    <text evidence="2">The sequence shown here is derived from an EMBL/GenBank/DDBJ whole genome shotgun (WGS) entry which is preliminary data.</text>
</comment>
<evidence type="ECO:0000256" key="1">
    <source>
        <dbReference type="SAM" id="MobiDB-lite"/>
    </source>
</evidence>
<feature type="compositionally biased region" description="Basic residues" evidence="1">
    <location>
        <begin position="11"/>
        <end position="22"/>
    </location>
</feature>
<evidence type="ECO:0000313" key="2">
    <source>
        <dbReference type="EMBL" id="GIY40717.1"/>
    </source>
</evidence>
<keyword evidence="3" id="KW-1185">Reference proteome</keyword>
<name>A0AAV4T5I1_9ARAC</name>
<dbReference type="AlphaFoldDB" id="A0AAV4T5I1"/>
<dbReference type="EMBL" id="BPLQ01008978">
    <property type="protein sequence ID" value="GIY40717.1"/>
    <property type="molecule type" value="Genomic_DNA"/>
</dbReference>
<protein>
    <submittedName>
        <fullName evidence="2">Uncharacterized protein</fullName>
    </submittedName>
</protein>
<evidence type="ECO:0000313" key="3">
    <source>
        <dbReference type="Proteomes" id="UP001054837"/>
    </source>
</evidence>
<sequence>MLQLPPFVAKQRPRGPRARRRRSMETHKSKKGGEVSLCPLVFMAGSRVGSGNFASSGLDGNRTLSNARQHQHAPETFQISAPFRSSPLHNLLPKQMKDFLSLFCAGMQHVRLLNKTWLGRNRTINVGPKLSEPISELEKPRLRWWGGRCEPCDITLQGIPKEYNSRNTRCATH</sequence>
<proteinExistence type="predicted"/>
<dbReference type="Proteomes" id="UP001054837">
    <property type="component" value="Unassembled WGS sequence"/>
</dbReference>
<organism evidence="2 3">
    <name type="scientific">Caerostris darwini</name>
    <dbReference type="NCBI Taxonomy" id="1538125"/>
    <lineage>
        <taxon>Eukaryota</taxon>
        <taxon>Metazoa</taxon>
        <taxon>Ecdysozoa</taxon>
        <taxon>Arthropoda</taxon>
        <taxon>Chelicerata</taxon>
        <taxon>Arachnida</taxon>
        <taxon>Araneae</taxon>
        <taxon>Araneomorphae</taxon>
        <taxon>Entelegynae</taxon>
        <taxon>Araneoidea</taxon>
        <taxon>Araneidae</taxon>
        <taxon>Caerostris</taxon>
    </lineage>
</organism>
<accession>A0AAV4T5I1</accession>